<proteinExistence type="predicted"/>
<evidence type="ECO:0000313" key="2">
    <source>
        <dbReference type="EMBL" id="KAH3671001.1"/>
    </source>
</evidence>
<dbReference type="GO" id="GO:0030246">
    <property type="term" value="F:carbohydrate binding"/>
    <property type="evidence" value="ECO:0007669"/>
    <property type="project" value="InterPro"/>
</dbReference>
<dbReference type="OrthoDB" id="1659429at2759"/>
<dbReference type="GO" id="GO:0005975">
    <property type="term" value="P:carbohydrate metabolic process"/>
    <property type="evidence" value="ECO:0007669"/>
    <property type="project" value="InterPro"/>
</dbReference>
<dbReference type="InterPro" id="IPR014718">
    <property type="entry name" value="GH-type_carb-bd"/>
</dbReference>
<evidence type="ECO:0000313" key="3">
    <source>
        <dbReference type="Proteomes" id="UP000769157"/>
    </source>
</evidence>
<keyword evidence="3" id="KW-1185">Reference proteome</keyword>
<organism evidence="2 3">
    <name type="scientific">Ogataea philodendri</name>
    <dbReference type="NCBI Taxonomy" id="1378263"/>
    <lineage>
        <taxon>Eukaryota</taxon>
        <taxon>Fungi</taxon>
        <taxon>Dikarya</taxon>
        <taxon>Ascomycota</taxon>
        <taxon>Saccharomycotina</taxon>
        <taxon>Pichiomycetes</taxon>
        <taxon>Pichiales</taxon>
        <taxon>Pichiaceae</taxon>
        <taxon>Ogataea</taxon>
    </lineage>
</organism>
<dbReference type="SUPFAM" id="SSF74650">
    <property type="entry name" value="Galactose mutarotase-like"/>
    <property type="match status" value="1"/>
</dbReference>
<dbReference type="AlphaFoldDB" id="A0A9P8TAD7"/>
<evidence type="ECO:0000256" key="1">
    <source>
        <dbReference type="SAM" id="MobiDB-lite"/>
    </source>
</evidence>
<dbReference type="RefSeq" id="XP_046064369.1">
    <property type="nucleotide sequence ID" value="XM_046208493.1"/>
</dbReference>
<dbReference type="PANTHER" id="PTHR11122:SF13">
    <property type="entry name" value="GLUCOSE-6-PHOSPHATE 1-EPIMERASE"/>
    <property type="match status" value="1"/>
</dbReference>
<comment type="caution">
    <text evidence="2">The sequence shown here is derived from an EMBL/GenBank/DDBJ whole genome shotgun (WGS) entry which is preliminary data.</text>
</comment>
<dbReference type="GeneID" id="70232680"/>
<dbReference type="PANTHER" id="PTHR11122">
    <property type="entry name" value="APOSPORY-ASSOCIATED PROTEIN C-RELATED"/>
    <property type="match status" value="1"/>
</dbReference>
<dbReference type="EMBL" id="JAEUBE010000084">
    <property type="protein sequence ID" value="KAH3671001.1"/>
    <property type="molecule type" value="Genomic_DNA"/>
</dbReference>
<dbReference type="Gene3D" id="2.70.98.10">
    <property type="match status" value="1"/>
</dbReference>
<dbReference type="Pfam" id="PF01263">
    <property type="entry name" value="Aldose_epim"/>
    <property type="match status" value="1"/>
</dbReference>
<reference evidence="2" key="1">
    <citation type="journal article" date="2021" name="Open Biol.">
        <title>Shared evolutionary footprints suggest mitochondrial oxidative damage underlies multiple complex I losses in fungi.</title>
        <authorList>
            <person name="Schikora-Tamarit M.A."/>
            <person name="Marcet-Houben M."/>
            <person name="Nosek J."/>
            <person name="Gabaldon T."/>
        </authorList>
    </citation>
    <scope>NUCLEOTIDE SEQUENCE</scope>
    <source>
        <strain evidence="2">CBS6075</strain>
    </source>
</reference>
<protein>
    <recommendedName>
        <fullName evidence="4">Glucose-6-phosphate 1-epimerase</fullName>
    </recommendedName>
</protein>
<sequence>MSVEVDGDIIRLAHGPATAAVSKLGATLISFAVDGNEHLYVSDAANVATTSERPVRGGMPVVFPAFGKSYLESLKGVQQHGFARNVGWEFVIAEVLDNFTVARFKLTHNTCGTHKAYREWSAFYGRPIEFELSTVFELHPQAVVVKTELCNLNIPQLEFQFLYHTYFRVPSVDDMYITGLQGNKYLDRLAVKYHVDTDPMTKIGEQTDRLYRLQSAQPVDILSGNYNVRLTASPNLQDLVVWNPWQQGAAAIGDMEPKTSYRHFCCVEFGAVDGVRLPLGQKWFVLLVLIRPLVKVGLDEMVLELKFGESWPVLLAERLFVQHEKHVRPGDLVLGPLVVDLFVELKIQLVLLAAGDGLKLQAGGGELDLRLFGIRDVDGEVQEVLVCIGGAGALRPKNWRLVGGIRERTYLLEELLSWKVEKVAGELPNSDRDGLNPLNPVGVWAAGWPWKLKILLPCCGVLLPNTDCPAAGLVSEPPEKPNPPDPDEPEVGAPPCGLPNANPLFEPNENAGAGAAAAAVSLPAVLPPKVNWLAGFEASPNENPDADEDGVEAGAPNAEFVEAPNAGAAAGSAGLEPNENSGLAAPKLNGLVSAGFWSCLGAEPKLNGFVSAGLASFPAAPKLNGLASGSLAGAEDPDANGADLAESLDFGGSTVVDGSDEVGGVSDLVDWPKEKAAAGSAFSSGLAPNVNELDPNPFAGFAASAGLPRELEKVNFGVSVFGSSAGLAPNENMDSCGLDGSAGSAGSAGLFPKENEGAGAATEAAAGSFFGSSGLAPNEKLDLGCAGADENENEGFGVSSDLSPNNFGGSAVLPNENFGASVVLPNANFGASFFSSVGLSTGLVSVSFLSVNVNAGVGLTGADSSGFSTFFSATNFGLAAVSKEEPSPEDANGWLSVLELNLIFSVNGLVSIFFSG</sequence>
<name>A0A9P8TAD7_9ASCO</name>
<feature type="region of interest" description="Disordered" evidence="1">
    <location>
        <begin position="473"/>
        <end position="495"/>
    </location>
</feature>
<dbReference type="InterPro" id="IPR008183">
    <property type="entry name" value="Aldose_1/G6P_1-epimerase"/>
</dbReference>
<dbReference type="InterPro" id="IPR011013">
    <property type="entry name" value="Gal_mutarotase_sf_dom"/>
</dbReference>
<accession>A0A9P8TAD7</accession>
<reference evidence="2" key="2">
    <citation type="submission" date="2021-01" db="EMBL/GenBank/DDBJ databases">
        <authorList>
            <person name="Schikora-Tamarit M.A."/>
        </authorList>
    </citation>
    <scope>NUCLEOTIDE SEQUENCE</scope>
    <source>
        <strain evidence="2">CBS6075</strain>
    </source>
</reference>
<dbReference type="GO" id="GO:0005737">
    <property type="term" value="C:cytoplasm"/>
    <property type="evidence" value="ECO:0007669"/>
    <property type="project" value="TreeGrafter"/>
</dbReference>
<dbReference type="GO" id="GO:0047938">
    <property type="term" value="F:glucose-6-phosphate 1-epimerase activity"/>
    <property type="evidence" value="ECO:0007669"/>
    <property type="project" value="TreeGrafter"/>
</dbReference>
<evidence type="ECO:0008006" key="4">
    <source>
        <dbReference type="Google" id="ProtNLM"/>
    </source>
</evidence>
<dbReference type="Proteomes" id="UP000769157">
    <property type="component" value="Unassembled WGS sequence"/>
</dbReference>
<gene>
    <name evidence="2" type="ORF">OGAPHI_000712</name>
</gene>